<dbReference type="OrthoDB" id="413361at2759"/>
<dbReference type="EMBL" id="SMMG02000001">
    <property type="protein sequence ID" value="KAA3487264.1"/>
    <property type="molecule type" value="Genomic_DNA"/>
</dbReference>
<keyword evidence="2" id="KW-1185">Reference proteome</keyword>
<accession>A0A5B6X1T4</accession>
<name>A0A5B6X1T4_9ROSI</name>
<dbReference type="Proteomes" id="UP000325315">
    <property type="component" value="Unassembled WGS sequence"/>
</dbReference>
<gene>
    <name evidence="1" type="ORF">EPI10_031102</name>
</gene>
<protein>
    <submittedName>
        <fullName evidence="1">Retrovirus-related Pol polyprotein from transposon TNT 1-94</fullName>
    </submittedName>
</protein>
<proteinExistence type="predicted"/>
<evidence type="ECO:0000313" key="1">
    <source>
        <dbReference type="EMBL" id="KAA3487264.1"/>
    </source>
</evidence>
<dbReference type="AlphaFoldDB" id="A0A5B6X1T4"/>
<sequence>MIPIQPIDSNPPQLGISDPLELRLSPIAADVHDGKDLSSHNLPVTIVDDLNLPITHRKGVRWCTEHLIKIMLKMGNYHIFIGPFSLIWITWKKAVEKEIRALENNNTWTLVKLPPGKIPVGCKADGSVERFNARLVAKGFT</sequence>
<comment type="caution">
    <text evidence="1">The sequence shown here is derived from an EMBL/GenBank/DDBJ whole genome shotgun (WGS) entry which is preliminary data.</text>
</comment>
<evidence type="ECO:0000313" key="2">
    <source>
        <dbReference type="Proteomes" id="UP000325315"/>
    </source>
</evidence>
<reference evidence="2" key="1">
    <citation type="journal article" date="2019" name="Plant Biotechnol. J.">
        <title>Genome sequencing of the Australian wild diploid species Gossypium australe highlights disease resistance and delayed gland morphogenesis.</title>
        <authorList>
            <person name="Cai Y."/>
            <person name="Cai X."/>
            <person name="Wang Q."/>
            <person name="Wang P."/>
            <person name="Zhang Y."/>
            <person name="Cai C."/>
            <person name="Xu Y."/>
            <person name="Wang K."/>
            <person name="Zhou Z."/>
            <person name="Wang C."/>
            <person name="Geng S."/>
            <person name="Li B."/>
            <person name="Dong Q."/>
            <person name="Hou Y."/>
            <person name="Wang H."/>
            <person name="Ai P."/>
            <person name="Liu Z."/>
            <person name="Yi F."/>
            <person name="Sun M."/>
            <person name="An G."/>
            <person name="Cheng J."/>
            <person name="Zhang Y."/>
            <person name="Shi Q."/>
            <person name="Xie Y."/>
            <person name="Shi X."/>
            <person name="Chang Y."/>
            <person name="Huang F."/>
            <person name="Chen Y."/>
            <person name="Hong S."/>
            <person name="Mi L."/>
            <person name="Sun Q."/>
            <person name="Zhang L."/>
            <person name="Zhou B."/>
            <person name="Peng R."/>
            <person name="Zhang X."/>
            <person name="Liu F."/>
        </authorList>
    </citation>
    <scope>NUCLEOTIDE SEQUENCE [LARGE SCALE GENOMIC DNA]</scope>
    <source>
        <strain evidence="2">cv. PA1801</strain>
    </source>
</reference>
<organism evidence="1 2">
    <name type="scientific">Gossypium australe</name>
    <dbReference type="NCBI Taxonomy" id="47621"/>
    <lineage>
        <taxon>Eukaryota</taxon>
        <taxon>Viridiplantae</taxon>
        <taxon>Streptophyta</taxon>
        <taxon>Embryophyta</taxon>
        <taxon>Tracheophyta</taxon>
        <taxon>Spermatophyta</taxon>
        <taxon>Magnoliopsida</taxon>
        <taxon>eudicotyledons</taxon>
        <taxon>Gunneridae</taxon>
        <taxon>Pentapetalae</taxon>
        <taxon>rosids</taxon>
        <taxon>malvids</taxon>
        <taxon>Malvales</taxon>
        <taxon>Malvaceae</taxon>
        <taxon>Malvoideae</taxon>
        <taxon>Gossypium</taxon>
    </lineage>
</organism>